<evidence type="ECO:0000256" key="3">
    <source>
        <dbReference type="ARBA" id="ARBA00004763"/>
    </source>
</evidence>
<dbReference type="SUPFAM" id="SSF51717">
    <property type="entry name" value="Dihydropteroate synthetase-like"/>
    <property type="match status" value="1"/>
</dbReference>
<dbReference type="InterPro" id="IPR045031">
    <property type="entry name" value="DHP_synth-like"/>
</dbReference>
<dbReference type="STRING" id="1163617.SCD_n00925"/>
<protein>
    <recommendedName>
        <fullName evidence="4">dihydropteroate synthase</fullName>
        <ecNumber evidence="4">2.5.1.15</ecNumber>
    </recommendedName>
</protein>
<evidence type="ECO:0000259" key="9">
    <source>
        <dbReference type="PROSITE" id="PS50972"/>
    </source>
</evidence>
<dbReference type="CDD" id="cd00739">
    <property type="entry name" value="DHPS"/>
    <property type="match status" value="1"/>
</dbReference>
<evidence type="ECO:0000256" key="8">
    <source>
        <dbReference type="ARBA" id="ARBA00022909"/>
    </source>
</evidence>
<keyword evidence="7" id="KW-0460">Magnesium</keyword>
<dbReference type="NCBIfam" id="TIGR01496">
    <property type="entry name" value="DHPS"/>
    <property type="match status" value="1"/>
</dbReference>
<comment type="cofactor">
    <cofactor evidence="2">
        <name>Mg(2+)</name>
        <dbReference type="ChEBI" id="CHEBI:18420"/>
    </cofactor>
</comment>
<gene>
    <name evidence="10" type="ORF">SCD_n00925</name>
</gene>
<dbReference type="EC" id="2.5.1.15" evidence="4"/>
<keyword evidence="11" id="KW-1185">Reference proteome</keyword>
<dbReference type="GO" id="GO:0004156">
    <property type="term" value="F:dihydropteroate synthase activity"/>
    <property type="evidence" value="ECO:0007669"/>
    <property type="project" value="UniProtKB-EC"/>
</dbReference>
<dbReference type="eggNOG" id="COG0294">
    <property type="taxonomic scope" value="Bacteria"/>
</dbReference>
<dbReference type="GO" id="GO:0046654">
    <property type="term" value="P:tetrahydrofolate biosynthetic process"/>
    <property type="evidence" value="ECO:0007669"/>
    <property type="project" value="TreeGrafter"/>
</dbReference>
<evidence type="ECO:0000256" key="5">
    <source>
        <dbReference type="ARBA" id="ARBA00022679"/>
    </source>
</evidence>
<dbReference type="AlphaFoldDB" id="S6AFT1"/>
<dbReference type="Gene3D" id="3.20.20.20">
    <property type="entry name" value="Dihydropteroate synthase-like"/>
    <property type="match status" value="1"/>
</dbReference>
<dbReference type="GO" id="GO:0046872">
    <property type="term" value="F:metal ion binding"/>
    <property type="evidence" value="ECO:0007669"/>
    <property type="project" value="UniProtKB-KW"/>
</dbReference>
<evidence type="ECO:0000313" key="10">
    <source>
        <dbReference type="EMBL" id="BAN34766.1"/>
    </source>
</evidence>
<evidence type="ECO:0000313" key="11">
    <source>
        <dbReference type="Proteomes" id="UP000015559"/>
    </source>
</evidence>
<dbReference type="GO" id="GO:0046656">
    <property type="term" value="P:folic acid biosynthetic process"/>
    <property type="evidence" value="ECO:0007669"/>
    <property type="project" value="UniProtKB-KW"/>
</dbReference>
<dbReference type="HOGENOM" id="CLU_008023_0_2_4"/>
<dbReference type="PANTHER" id="PTHR20941:SF1">
    <property type="entry name" value="FOLIC ACID SYNTHESIS PROTEIN FOL1"/>
    <property type="match status" value="1"/>
</dbReference>
<comment type="catalytic activity">
    <reaction evidence="1">
        <text>(7,8-dihydropterin-6-yl)methyl diphosphate + 4-aminobenzoate = 7,8-dihydropteroate + diphosphate</text>
        <dbReference type="Rhea" id="RHEA:19949"/>
        <dbReference type="ChEBI" id="CHEBI:17836"/>
        <dbReference type="ChEBI" id="CHEBI:17839"/>
        <dbReference type="ChEBI" id="CHEBI:33019"/>
        <dbReference type="ChEBI" id="CHEBI:72950"/>
        <dbReference type="EC" id="2.5.1.15"/>
    </reaction>
</comment>
<dbReference type="PROSITE" id="PS50972">
    <property type="entry name" value="PTERIN_BINDING"/>
    <property type="match status" value="1"/>
</dbReference>
<dbReference type="InterPro" id="IPR006390">
    <property type="entry name" value="DHP_synth_dom"/>
</dbReference>
<dbReference type="EMBL" id="AP013066">
    <property type="protein sequence ID" value="BAN34766.1"/>
    <property type="molecule type" value="Genomic_DNA"/>
</dbReference>
<dbReference type="Proteomes" id="UP000015559">
    <property type="component" value="Chromosome"/>
</dbReference>
<evidence type="ECO:0000256" key="1">
    <source>
        <dbReference type="ARBA" id="ARBA00000012"/>
    </source>
</evidence>
<feature type="domain" description="Pterin-binding" evidence="9">
    <location>
        <begin position="1"/>
        <end position="249"/>
    </location>
</feature>
<reference evidence="10 11" key="1">
    <citation type="journal article" date="2012" name="Appl. Environ. Microbiol.">
        <title>Draft genome sequence of a psychrotolerant sulfur-oxidizing bacterium, Sulfuricella denitrificans skB26, and proteomic insights into cold adaptation.</title>
        <authorList>
            <person name="Watanabe T."/>
            <person name="Kojima H."/>
            <person name="Fukui M."/>
        </authorList>
    </citation>
    <scope>NUCLEOTIDE SEQUENCE [LARGE SCALE GENOMIC DNA]</scope>
    <source>
        <strain evidence="11">skB26</strain>
    </source>
</reference>
<dbReference type="Pfam" id="PF00809">
    <property type="entry name" value="Pterin_bind"/>
    <property type="match status" value="1"/>
</dbReference>
<accession>S6AFT1</accession>
<evidence type="ECO:0000256" key="4">
    <source>
        <dbReference type="ARBA" id="ARBA00012458"/>
    </source>
</evidence>
<keyword evidence="5" id="KW-0808">Transferase</keyword>
<evidence type="ECO:0000256" key="7">
    <source>
        <dbReference type="ARBA" id="ARBA00022842"/>
    </source>
</evidence>
<dbReference type="PROSITE" id="PS00793">
    <property type="entry name" value="DHPS_2"/>
    <property type="match status" value="1"/>
</dbReference>
<comment type="pathway">
    <text evidence="3">Cofactor biosynthesis; tetrahydrofolate biosynthesis; 7,8-dihydrofolate from 2-amino-4-hydroxy-6-hydroxymethyl-7,8-dihydropteridine diphosphate and 4-aminobenzoate: step 1/2.</text>
</comment>
<dbReference type="GO" id="GO:0005829">
    <property type="term" value="C:cytosol"/>
    <property type="evidence" value="ECO:0007669"/>
    <property type="project" value="TreeGrafter"/>
</dbReference>
<dbReference type="InterPro" id="IPR000489">
    <property type="entry name" value="Pterin-binding_dom"/>
</dbReference>
<evidence type="ECO:0000256" key="2">
    <source>
        <dbReference type="ARBA" id="ARBA00001946"/>
    </source>
</evidence>
<keyword evidence="8" id="KW-0289">Folate biosynthesis</keyword>
<dbReference type="PANTHER" id="PTHR20941">
    <property type="entry name" value="FOLATE SYNTHESIS PROTEINS"/>
    <property type="match status" value="1"/>
</dbReference>
<sequence length="262" mass="27491">MGIVNVTPDSFADGGRHASAAGGIAHAFRLLEEGADILDVGGESSRPGAQPVGIDEELQRVLPIIEALRGSNVPLSVDTCKTEVMRAAIDAGADMINDINALQDEGALEAVAGSNVAICLMHRQGTPQTMQLAPGYTDVVAEVMAFLKARISAAQAAGIGRERLVVDPGFGFGKSLEHNVMLLRQLDRFQVLGVPLLAGLSRKSMLGQITGLDVDARLIPSIAAAVIAAMKGARIIRVHDVKATREALQIVNAIEGCEENND</sequence>
<name>S6AFT1_SULDS</name>
<keyword evidence="6" id="KW-0479">Metal-binding</keyword>
<organism evidence="10 11">
    <name type="scientific">Sulfuricella denitrificans (strain DSM 22764 / NBRC 105220 / skB26)</name>
    <dbReference type="NCBI Taxonomy" id="1163617"/>
    <lineage>
        <taxon>Bacteria</taxon>
        <taxon>Pseudomonadati</taxon>
        <taxon>Pseudomonadota</taxon>
        <taxon>Betaproteobacteria</taxon>
        <taxon>Nitrosomonadales</taxon>
        <taxon>Sulfuricellaceae</taxon>
        <taxon>Sulfuricella</taxon>
    </lineage>
</organism>
<dbReference type="InterPro" id="IPR011005">
    <property type="entry name" value="Dihydropteroate_synth-like_sf"/>
</dbReference>
<dbReference type="KEGG" id="sdr:SCD_n00925"/>
<evidence type="ECO:0000256" key="6">
    <source>
        <dbReference type="ARBA" id="ARBA00022723"/>
    </source>
</evidence>
<proteinExistence type="predicted"/>